<evidence type="ECO:0000256" key="2">
    <source>
        <dbReference type="ARBA" id="ARBA00010617"/>
    </source>
</evidence>
<reference evidence="13" key="1">
    <citation type="submission" date="2015-04" db="UniProtKB">
        <authorList>
            <consortium name="EnsemblPlants"/>
        </authorList>
    </citation>
    <scope>IDENTIFICATION</scope>
</reference>
<dbReference type="GO" id="GO:0005506">
    <property type="term" value="F:iron ion binding"/>
    <property type="evidence" value="ECO:0007669"/>
    <property type="project" value="InterPro"/>
</dbReference>
<keyword evidence="8 10" id="KW-0408">Iron</keyword>
<keyword evidence="6 12" id="KW-1133">Transmembrane helix</keyword>
<dbReference type="InterPro" id="IPR017972">
    <property type="entry name" value="Cyt_P450_CS"/>
</dbReference>
<dbReference type="PANTHER" id="PTHR47955">
    <property type="entry name" value="CYTOCHROME P450 FAMILY 71 PROTEIN"/>
    <property type="match status" value="1"/>
</dbReference>
<keyword evidence="7 11" id="KW-0560">Oxidoreductase</keyword>
<dbReference type="GO" id="GO:0020037">
    <property type="term" value="F:heme binding"/>
    <property type="evidence" value="ECO:0007669"/>
    <property type="project" value="InterPro"/>
</dbReference>
<dbReference type="PRINTS" id="PR00385">
    <property type="entry name" value="P450"/>
</dbReference>
<dbReference type="SUPFAM" id="SSF48264">
    <property type="entry name" value="Cytochrome P450"/>
    <property type="match status" value="1"/>
</dbReference>
<dbReference type="HOGENOM" id="CLU_001570_4_1_1"/>
<feature type="transmembrane region" description="Helical" evidence="12">
    <location>
        <begin position="17"/>
        <end position="39"/>
    </location>
</feature>
<evidence type="ECO:0000256" key="1">
    <source>
        <dbReference type="ARBA" id="ARBA00001971"/>
    </source>
</evidence>
<keyword evidence="4 12" id="KW-0812">Transmembrane</keyword>
<evidence type="ECO:0000256" key="3">
    <source>
        <dbReference type="ARBA" id="ARBA00022617"/>
    </source>
</evidence>
<evidence type="ECO:0000256" key="5">
    <source>
        <dbReference type="ARBA" id="ARBA00022723"/>
    </source>
</evidence>
<name>A0A0D9YQE8_9ORYZ</name>
<dbReference type="InterPro" id="IPR002401">
    <property type="entry name" value="Cyt_P450_E_grp-I"/>
</dbReference>
<evidence type="ECO:0000256" key="8">
    <source>
        <dbReference type="ARBA" id="ARBA00023004"/>
    </source>
</evidence>
<evidence type="ECO:0008006" key="15">
    <source>
        <dbReference type="Google" id="ProtNLM"/>
    </source>
</evidence>
<dbReference type="eggNOG" id="KOG0156">
    <property type="taxonomic scope" value="Eukaryota"/>
</dbReference>
<keyword evidence="12" id="KW-0472">Membrane</keyword>
<dbReference type="GO" id="GO:0004497">
    <property type="term" value="F:monooxygenase activity"/>
    <property type="evidence" value="ECO:0007669"/>
    <property type="project" value="UniProtKB-KW"/>
</dbReference>
<dbReference type="EnsemblPlants" id="OGLUM02G12070.1">
    <property type="protein sequence ID" value="OGLUM02G12070.1"/>
    <property type="gene ID" value="OGLUM02G12070"/>
</dbReference>
<evidence type="ECO:0000256" key="4">
    <source>
        <dbReference type="ARBA" id="ARBA00022692"/>
    </source>
</evidence>
<dbReference type="AlphaFoldDB" id="A0A0D9YQE8"/>
<dbReference type="Proteomes" id="UP000026961">
    <property type="component" value="Chromosome 2"/>
</dbReference>
<dbReference type="InterPro" id="IPR001128">
    <property type="entry name" value="Cyt_P450"/>
</dbReference>
<proteinExistence type="inferred from homology"/>
<accession>A0A0D9YQE8</accession>
<dbReference type="InterPro" id="IPR036396">
    <property type="entry name" value="Cyt_P450_sf"/>
</dbReference>
<dbReference type="PRINTS" id="PR00463">
    <property type="entry name" value="EP450I"/>
</dbReference>
<keyword evidence="3 10" id="KW-0349">Heme</keyword>
<evidence type="ECO:0000256" key="12">
    <source>
        <dbReference type="SAM" id="Phobius"/>
    </source>
</evidence>
<comment type="similarity">
    <text evidence="2 11">Belongs to the cytochrome P450 family.</text>
</comment>
<organism evidence="13">
    <name type="scientific">Oryza glumipatula</name>
    <dbReference type="NCBI Taxonomy" id="40148"/>
    <lineage>
        <taxon>Eukaryota</taxon>
        <taxon>Viridiplantae</taxon>
        <taxon>Streptophyta</taxon>
        <taxon>Embryophyta</taxon>
        <taxon>Tracheophyta</taxon>
        <taxon>Spermatophyta</taxon>
        <taxon>Magnoliopsida</taxon>
        <taxon>Liliopsida</taxon>
        <taxon>Poales</taxon>
        <taxon>Poaceae</taxon>
        <taxon>BOP clade</taxon>
        <taxon>Oryzoideae</taxon>
        <taxon>Oryzeae</taxon>
        <taxon>Oryzinae</taxon>
        <taxon>Oryza</taxon>
    </lineage>
</organism>
<keyword evidence="5 10" id="KW-0479">Metal-binding</keyword>
<evidence type="ECO:0000256" key="9">
    <source>
        <dbReference type="ARBA" id="ARBA00023033"/>
    </source>
</evidence>
<dbReference type="CDD" id="cd11072">
    <property type="entry name" value="CYP71-like"/>
    <property type="match status" value="1"/>
</dbReference>
<protein>
    <recommendedName>
        <fullName evidence="15">Cytochrome P450</fullName>
    </recommendedName>
</protein>
<dbReference type="GO" id="GO:0016705">
    <property type="term" value="F:oxidoreductase activity, acting on paired donors, with incorporation or reduction of molecular oxygen"/>
    <property type="evidence" value="ECO:0007669"/>
    <property type="project" value="InterPro"/>
</dbReference>
<feature type="binding site" description="axial binding residue" evidence="10">
    <location>
        <position position="474"/>
    </location>
    <ligand>
        <name>heme</name>
        <dbReference type="ChEBI" id="CHEBI:30413"/>
    </ligand>
    <ligandPart>
        <name>Fe</name>
        <dbReference type="ChEBI" id="CHEBI:18248"/>
    </ligandPart>
</feature>
<dbReference type="Gramene" id="OGLUM02G12070.1">
    <property type="protein sequence ID" value="OGLUM02G12070.1"/>
    <property type="gene ID" value="OGLUM02G12070"/>
</dbReference>
<evidence type="ECO:0000256" key="11">
    <source>
        <dbReference type="RuleBase" id="RU000461"/>
    </source>
</evidence>
<evidence type="ECO:0000313" key="14">
    <source>
        <dbReference type="Proteomes" id="UP000026961"/>
    </source>
</evidence>
<evidence type="ECO:0000313" key="13">
    <source>
        <dbReference type="EnsemblPlants" id="OGLUM02G12070.1"/>
    </source>
</evidence>
<keyword evidence="9 11" id="KW-0503">Monooxygenase</keyword>
<dbReference type="Pfam" id="PF00067">
    <property type="entry name" value="p450"/>
    <property type="match status" value="1"/>
</dbReference>
<dbReference type="STRING" id="40148.A0A0D9YQE8"/>
<comment type="cofactor">
    <cofactor evidence="1 10">
        <name>heme</name>
        <dbReference type="ChEBI" id="CHEBI:30413"/>
    </cofactor>
</comment>
<evidence type="ECO:0000256" key="7">
    <source>
        <dbReference type="ARBA" id="ARBA00023002"/>
    </source>
</evidence>
<sequence length="541" mass="59314">MDELSIENHSPISMDELSFGSLCLVAMATLALALALMVVMGAHRRGGEKGATTGAKNLPPGPWNLPVIGSLHHLFFASPPHRALLRLSRRHGPLMLVRLSEVPTVIVSGSDAAMEVLKARDPAFADRARSTTVDAVSFGGKGIIFAPYGEHWRQARRVCVAELLSARQVRRLESIRQEEVSRLVDSIIAGSSNAAAAVDMTRALAALTNDVIARAVFGGKCARQEEYLRELGVLTALVAGFSMVDLFPSSRVVRWLSRRTERRLRRSHAHMARIVGSIIEERKEKKASDAGVGAKDEDDDLLGVLLRLQEEDGLTSPLTAEVIGALVIDIFGAATDTTASTLEWVMVELMRNPRAMEKAQQEVRNTLGHEKGKLIGTDISELHYLRMVIKETLRLHPASALILRQSRGNCRVMGYDIPQATPVLINTFAVARDPKYWDNAEEFKPERFKNSGADIRTSIAHLGFIPFGAGCRQCPGALFATTTLELTLANLLYHFDWALPDGVSPESLDMSEVMGITLHRRSSLHLHATLSRSGFFSHSGR</sequence>
<evidence type="ECO:0000256" key="10">
    <source>
        <dbReference type="PIRSR" id="PIRSR602401-1"/>
    </source>
</evidence>
<reference evidence="13" key="2">
    <citation type="submission" date="2018-05" db="EMBL/GenBank/DDBJ databases">
        <title>OgluRS3 (Oryza glumaepatula Reference Sequence Version 3).</title>
        <authorList>
            <person name="Zhang J."/>
            <person name="Kudrna D."/>
            <person name="Lee S."/>
            <person name="Talag J."/>
            <person name="Welchert J."/>
            <person name="Wing R.A."/>
        </authorList>
    </citation>
    <scope>NUCLEOTIDE SEQUENCE [LARGE SCALE GENOMIC DNA]</scope>
</reference>
<dbReference type="FunFam" id="1.10.630.10:FF:000064">
    <property type="entry name" value="Cytochrome P450 monooxygenase"/>
    <property type="match status" value="1"/>
</dbReference>
<evidence type="ECO:0000256" key="6">
    <source>
        <dbReference type="ARBA" id="ARBA00022989"/>
    </source>
</evidence>
<dbReference type="PROSITE" id="PS00086">
    <property type="entry name" value="CYTOCHROME_P450"/>
    <property type="match status" value="1"/>
</dbReference>
<keyword evidence="14" id="KW-1185">Reference proteome</keyword>
<dbReference type="Gene3D" id="1.10.630.10">
    <property type="entry name" value="Cytochrome P450"/>
    <property type="match status" value="1"/>
</dbReference>
<dbReference type="PANTHER" id="PTHR47955:SF19">
    <property type="entry name" value="CYTOCHROME P450 71A9-LIKE ISOFORM X1"/>
    <property type="match status" value="1"/>
</dbReference>